<organism evidence="2 3">
    <name type="scientific">Ficus carica</name>
    <name type="common">Common fig</name>
    <dbReference type="NCBI Taxonomy" id="3494"/>
    <lineage>
        <taxon>Eukaryota</taxon>
        <taxon>Viridiplantae</taxon>
        <taxon>Streptophyta</taxon>
        <taxon>Embryophyta</taxon>
        <taxon>Tracheophyta</taxon>
        <taxon>Spermatophyta</taxon>
        <taxon>Magnoliopsida</taxon>
        <taxon>eudicotyledons</taxon>
        <taxon>Gunneridae</taxon>
        <taxon>Pentapetalae</taxon>
        <taxon>rosids</taxon>
        <taxon>fabids</taxon>
        <taxon>Rosales</taxon>
        <taxon>Moraceae</taxon>
        <taxon>Ficeae</taxon>
        <taxon>Ficus</taxon>
    </lineage>
</organism>
<protein>
    <submittedName>
        <fullName evidence="2">Uncharacterized protein</fullName>
    </submittedName>
</protein>
<feature type="compositionally biased region" description="Low complexity" evidence="1">
    <location>
        <begin position="20"/>
        <end position="37"/>
    </location>
</feature>
<comment type="caution">
    <text evidence="2">The sequence shown here is derived from an EMBL/GenBank/DDBJ whole genome shotgun (WGS) entry which is preliminary data.</text>
</comment>
<reference evidence="2" key="1">
    <citation type="submission" date="2023-07" db="EMBL/GenBank/DDBJ databases">
        <title>draft genome sequence of fig (Ficus carica).</title>
        <authorList>
            <person name="Takahashi T."/>
            <person name="Nishimura K."/>
        </authorList>
    </citation>
    <scope>NUCLEOTIDE SEQUENCE</scope>
</reference>
<accession>A0AA88J674</accession>
<dbReference type="EMBL" id="BTGU01000126">
    <property type="protein sequence ID" value="GMN62271.1"/>
    <property type="molecule type" value="Genomic_DNA"/>
</dbReference>
<evidence type="ECO:0000256" key="1">
    <source>
        <dbReference type="SAM" id="MobiDB-lite"/>
    </source>
</evidence>
<evidence type="ECO:0000313" key="3">
    <source>
        <dbReference type="Proteomes" id="UP001187192"/>
    </source>
</evidence>
<sequence length="142" mass="14583">MEGGAGAGSRTSTVTGTGYQGSLGRPSRGGSSYGQGSVAQASKLEPDGDPLKDLNGVVIRGLGAGSYFEKMSDLFGYSENNYLYEEVDKTSSSESNNFSSSSDLIVDSVEQGESTPNNLSGISDIPTLRGGLASTGHAREDA</sequence>
<feature type="region of interest" description="Disordered" evidence="1">
    <location>
        <begin position="1"/>
        <end position="54"/>
    </location>
</feature>
<gene>
    <name evidence="2" type="ORF">TIFTF001_031355</name>
</gene>
<dbReference type="AlphaFoldDB" id="A0AA88J674"/>
<proteinExistence type="predicted"/>
<evidence type="ECO:0000313" key="2">
    <source>
        <dbReference type="EMBL" id="GMN62271.1"/>
    </source>
</evidence>
<keyword evidence="3" id="KW-1185">Reference proteome</keyword>
<name>A0AA88J674_FICCA</name>
<feature type="compositionally biased region" description="Polar residues" evidence="1">
    <location>
        <begin position="111"/>
        <end position="121"/>
    </location>
</feature>
<feature type="region of interest" description="Disordered" evidence="1">
    <location>
        <begin position="110"/>
        <end position="142"/>
    </location>
</feature>
<dbReference type="Proteomes" id="UP001187192">
    <property type="component" value="Unassembled WGS sequence"/>
</dbReference>